<protein>
    <submittedName>
        <fullName evidence="1">Uncharacterized protein</fullName>
    </submittedName>
</protein>
<name>A0A136A021_9ALTE</name>
<organism evidence="1 2">
    <name type="scientific">Paraglaciecola hydrolytica</name>
    <dbReference type="NCBI Taxonomy" id="1799789"/>
    <lineage>
        <taxon>Bacteria</taxon>
        <taxon>Pseudomonadati</taxon>
        <taxon>Pseudomonadota</taxon>
        <taxon>Gammaproteobacteria</taxon>
        <taxon>Alteromonadales</taxon>
        <taxon>Alteromonadaceae</taxon>
        <taxon>Paraglaciecola</taxon>
    </lineage>
</organism>
<keyword evidence="2" id="KW-1185">Reference proteome</keyword>
<dbReference type="Proteomes" id="UP000070299">
    <property type="component" value="Unassembled WGS sequence"/>
</dbReference>
<gene>
    <name evidence="1" type="ORF">AX660_15530</name>
</gene>
<sequence length="86" mass="9613">MIVSGSFYHAISFGSNIIMKESEFSNYVKQSFNGIQLMELNKLQFTLNSYSYVPSEIIADTAELVAGDHVLANSWQQVLTSLFPNS</sequence>
<proteinExistence type="predicted"/>
<comment type="caution">
    <text evidence="1">The sequence shown here is derived from an EMBL/GenBank/DDBJ whole genome shotgun (WGS) entry which is preliminary data.</text>
</comment>
<accession>A0A136A021</accession>
<dbReference type="AlphaFoldDB" id="A0A136A021"/>
<reference evidence="2" key="1">
    <citation type="submission" date="2016-02" db="EMBL/GenBank/DDBJ databases">
        <authorList>
            <person name="Schultz-Johansen M."/>
            <person name="Glaring M.A."/>
            <person name="Bech P.K."/>
            <person name="Stougaard P."/>
        </authorList>
    </citation>
    <scope>NUCLEOTIDE SEQUENCE [LARGE SCALE GENOMIC DNA]</scope>
    <source>
        <strain evidence="2">S66</strain>
    </source>
</reference>
<evidence type="ECO:0000313" key="1">
    <source>
        <dbReference type="EMBL" id="KXI28500.1"/>
    </source>
</evidence>
<evidence type="ECO:0000313" key="2">
    <source>
        <dbReference type="Proteomes" id="UP000070299"/>
    </source>
</evidence>
<dbReference type="EMBL" id="LSNE01000006">
    <property type="protein sequence ID" value="KXI28500.1"/>
    <property type="molecule type" value="Genomic_DNA"/>
</dbReference>